<feature type="domain" description="LysM" evidence="3">
    <location>
        <begin position="221"/>
        <end position="268"/>
    </location>
</feature>
<dbReference type="EMBL" id="JBHSWB010000001">
    <property type="protein sequence ID" value="MFC6662242.1"/>
    <property type="molecule type" value="Genomic_DNA"/>
</dbReference>
<dbReference type="InterPro" id="IPR051686">
    <property type="entry name" value="Lipoprotein_DolP"/>
</dbReference>
<organism evidence="4 5">
    <name type="scientific">Deinococcus multiflagellatus</name>
    <dbReference type="NCBI Taxonomy" id="1656887"/>
    <lineage>
        <taxon>Bacteria</taxon>
        <taxon>Thermotogati</taxon>
        <taxon>Deinococcota</taxon>
        <taxon>Deinococci</taxon>
        <taxon>Deinococcales</taxon>
        <taxon>Deinococcaceae</taxon>
        <taxon>Deinococcus</taxon>
    </lineage>
</organism>
<gene>
    <name evidence="4" type="ORF">ACFP90_19375</name>
</gene>
<protein>
    <submittedName>
        <fullName evidence="4">BON domain-containing protein</fullName>
    </submittedName>
</protein>
<dbReference type="CDD" id="cd00118">
    <property type="entry name" value="LysM"/>
    <property type="match status" value="1"/>
</dbReference>
<proteinExistence type="predicted"/>
<feature type="compositionally biased region" description="Low complexity" evidence="1">
    <location>
        <begin position="75"/>
        <end position="94"/>
    </location>
</feature>
<evidence type="ECO:0000313" key="5">
    <source>
        <dbReference type="Proteomes" id="UP001596317"/>
    </source>
</evidence>
<dbReference type="Gene3D" id="3.30.1340.30">
    <property type="match status" value="1"/>
</dbReference>
<feature type="domain" description="BON" evidence="2">
    <location>
        <begin position="4"/>
        <end position="73"/>
    </location>
</feature>
<dbReference type="Pfam" id="PF01476">
    <property type="entry name" value="LysM"/>
    <property type="match status" value="1"/>
</dbReference>
<keyword evidence="5" id="KW-1185">Reference proteome</keyword>
<dbReference type="PROSITE" id="PS50914">
    <property type="entry name" value="BON"/>
    <property type="match status" value="2"/>
</dbReference>
<feature type="domain" description="BON" evidence="2">
    <location>
        <begin position="136"/>
        <end position="205"/>
    </location>
</feature>
<dbReference type="RefSeq" id="WP_224610392.1">
    <property type="nucleotide sequence ID" value="NZ_JAIQXV010000014.1"/>
</dbReference>
<dbReference type="InterPro" id="IPR007055">
    <property type="entry name" value="BON_dom"/>
</dbReference>
<name>A0ABW1ZRX1_9DEIO</name>
<dbReference type="SMART" id="SM00749">
    <property type="entry name" value="BON"/>
    <property type="match status" value="2"/>
</dbReference>
<evidence type="ECO:0000259" key="2">
    <source>
        <dbReference type="PROSITE" id="PS50914"/>
    </source>
</evidence>
<evidence type="ECO:0000259" key="3">
    <source>
        <dbReference type="PROSITE" id="PS51782"/>
    </source>
</evidence>
<comment type="caution">
    <text evidence="4">The sequence shown here is derived from an EMBL/GenBank/DDBJ whole genome shotgun (WGS) entry which is preliminary data.</text>
</comment>
<sequence length="270" mass="28708">MWPFGKSTAERVKDALNEQPRLQGLGLQVEERGGEVKVTGMVPNDRYLNLIRVVAGGINGVKTVDVSGVTFEQASAPQSAPQAQTPQAQTTDAPLPELQPDLAPTTGNMNARAGTPAAPLEPLPQSGGQDDADMEDNSRIAKAVHQALRSNGELADDPIDVLQSGKSIILRGVVDNDHEQRLAEKLARAVDGVAGVDISGLRVAAGAKQLAKEKDQDTGDTVYTVKAGDSLSEIAQKYYGDAMQYKKIAHYNNISNPDLIQPGQKLRIPG</sequence>
<dbReference type="PANTHER" id="PTHR34606">
    <property type="entry name" value="BON DOMAIN-CONTAINING PROTEIN"/>
    <property type="match status" value="1"/>
</dbReference>
<dbReference type="InterPro" id="IPR014004">
    <property type="entry name" value="Transpt-assoc_nodulatn_dom_bac"/>
</dbReference>
<evidence type="ECO:0000256" key="1">
    <source>
        <dbReference type="SAM" id="MobiDB-lite"/>
    </source>
</evidence>
<feature type="region of interest" description="Disordered" evidence="1">
    <location>
        <begin position="75"/>
        <end position="133"/>
    </location>
</feature>
<evidence type="ECO:0000313" key="4">
    <source>
        <dbReference type="EMBL" id="MFC6662242.1"/>
    </source>
</evidence>
<dbReference type="SMART" id="SM00257">
    <property type="entry name" value="LysM"/>
    <property type="match status" value="1"/>
</dbReference>
<dbReference type="PANTHER" id="PTHR34606:SF15">
    <property type="entry name" value="BON DOMAIN-CONTAINING PROTEIN"/>
    <property type="match status" value="1"/>
</dbReference>
<dbReference type="Proteomes" id="UP001596317">
    <property type="component" value="Unassembled WGS sequence"/>
</dbReference>
<dbReference type="InterPro" id="IPR018392">
    <property type="entry name" value="LysM"/>
</dbReference>
<accession>A0ABW1ZRX1</accession>
<dbReference type="Pfam" id="PF04972">
    <property type="entry name" value="BON"/>
    <property type="match status" value="2"/>
</dbReference>
<dbReference type="SUPFAM" id="SSF54106">
    <property type="entry name" value="LysM domain"/>
    <property type="match status" value="1"/>
</dbReference>
<dbReference type="Gene3D" id="3.10.350.10">
    <property type="entry name" value="LysM domain"/>
    <property type="match status" value="1"/>
</dbReference>
<dbReference type="InterPro" id="IPR036779">
    <property type="entry name" value="LysM_dom_sf"/>
</dbReference>
<reference evidence="5" key="1">
    <citation type="journal article" date="2019" name="Int. J. Syst. Evol. Microbiol.">
        <title>The Global Catalogue of Microorganisms (GCM) 10K type strain sequencing project: providing services to taxonomists for standard genome sequencing and annotation.</title>
        <authorList>
            <consortium name="The Broad Institute Genomics Platform"/>
            <consortium name="The Broad Institute Genome Sequencing Center for Infectious Disease"/>
            <person name="Wu L."/>
            <person name="Ma J."/>
        </authorList>
    </citation>
    <scope>NUCLEOTIDE SEQUENCE [LARGE SCALE GENOMIC DNA]</scope>
    <source>
        <strain evidence="5">CCUG 63830</strain>
    </source>
</reference>
<dbReference type="PROSITE" id="PS51782">
    <property type="entry name" value="LYSM"/>
    <property type="match status" value="1"/>
</dbReference>